<feature type="domain" description="SHOCT" evidence="2">
    <location>
        <begin position="279"/>
        <end position="305"/>
    </location>
</feature>
<feature type="domain" description="DUF4429" evidence="3">
    <location>
        <begin position="11"/>
        <end position="106"/>
    </location>
</feature>
<accession>A0A1I1EZQ8</accession>
<dbReference type="Proteomes" id="UP000199207">
    <property type="component" value="Unassembled WGS sequence"/>
</dbReference>
<evidence type="ECO:0000259" key="2">
    <source>
        <dbReference type="Pfam" id="PF09851"/>
    </source>
</evidence>
<evidence type="ECO:0000256" key="1">
    <source>
        <dbReference type="SAM" id="MobiDB-lite"/>
    </source>
</evidence>
<feature type="domain" description="DUF4429" evidence="3">
    <location>
        <begin position="141"/>
        <end position="229"/>
    </location>
</feature>
<evidence type="ECO:0000313" key="5">
    <source>
        <dbReference type="Proteomes" id="UP000199207"/>
    </source>
</evidence>
<organism evidence="4 5">
    <name type="scientific">Streptomyces aidingensis</name>
    <dbReference type="NCBI Taxonomy" id="910347"/>
    <lineage>
        <taxon>Bacteria</taxon>
        <taxon>Bacillati</taxon>
        <taxon>Actinomycetota</taxon>
        <taxon>Actinomycetes</taxon>
        <taxon>Kitasatosporales</taxon>
        <taxon>Streptomycetaceae</taxon>
        <taxon>Streptomyces</taxon>
    </lineage>
</organism>
<dbReference type="Pfam" id="PF14472">
    <property type="entry name" value="DUF4429"/>
    <property type="match status" value="2"/>
</dbReference>
<dbReference type="Pfam" id="PF09851">
    <property type="entry name" value="SHOCT"/>
    <property type="match status" value="1"/>
</dbReference>
<reference evidence="4 5" key="1">
    <citation type="submission" date="2016-10" db="EMBL/GenBank/DDBJ databases">
        <authorList>
            <person name="de Groot N.N."/>
        </authorList>
    </citation>
    <scope>NUCLEOTIDE SEQUENCE [LARGE SCALE GENOMIC DNA]</scope>
    <source>
        <strain evidence="4 5">CGMCC 4.5739</strain>
    </source>
</reference>
<evidence type="ECO:0000313" key="4">
    <source>
        <dbReference type="EMBL" id="SFB92635.1"/>
    </source>
</evidence>
<protein>
    <submittedName>
        <fullName evidence="4">Short C-terminal domain-containing protein</fullName>
    </submittedName>
</protein>
<dbReference type="InterPro" id="IPR027860">
    <property type="entry name" value="DUF4429"/>
</dbReference>
<sequence length="308" mass="32724">MAEITQQSGTWSFDGEAIRIVPGSGRGRHALRSALGELTVPLSAVAGVSFEPGRKGGGRLRLRMRPGADPLSQATAGRLPEAAEPYVLEVDPGGEILAEYLVDEVREARLLEQVPDTPADRYLLPGPGVPLLLKASDGTLAFDGETLRLEWLWTAEESKKSVGPRVIPFAEVSGLEWSLPQGLENGYVRVVTRGPQTRAAPDHDPCSVVLWGVRKTREVTQVALLAAAVAARLPHPCGQRDDPAPLPVAGAPSPVKAGPPGTAPAEAPGGDGHDALLRRLRELGELHAAGVLTEEEFRTAKKAVLDRF</sequence>
<gene>
    <name evidence="4" type="ORF">SAMN05421773_101552</name>
</gene>
<dbReference type="AlphaFoldDB" id="A0A1I1EZQ8"/>
<feature type="compositionally biased region" description="Low complexity" evidence="1">
    <location>
        <begin position="258"/>
        <end position="268"/>
    </location>
</feature>
<dbReference type="EMBL" id="FOLM01000001">
    <property type="protein sequence ID" value="SFB92635.1"/>
    <property type="molecule type" value="Genomic_DNA"/>
</dbReference>
<name>A0A1I1EZQ8_9ACTN</name>
<dbReference type="InterPro" id="IPR018649">
    <property type="entry name" value="SHOCT"/>
</dbReference>
<keyword evidence="5" id="KW-1185">Reference proteome</keyword>
<proteinExistence type="predicted"/>
<dbReference type="OrthoDB" id="3698908at2"/>
<dbReference type="STRING" id="910347.SAMN05421773_101552"/>
<feature type="region of interest" description="Disordered" evidence="1">
    <location>
        <begin position="236"/>
        <end position="272"/>
    </location>
</feature>
<dbReference type="RefSeq" id="WP_093837309.1">
    <property type="nucleotide sequence ID" value="NZ_FOLM01000001.1"/>
</dbReference>
<evidence type="ECO:0000259" key="3">
    <source>
        <dbReference type="Pfam" id="PF14472"/>
    </source>
</evidence>